<reference evidence="18" key="2">
    <citation type="submission" date="2025-09" db="UniProtKB">
        <authorList>
            <consortium name="Ensembl"/>
        </authorList>
    </citation>
    <scope>IDENTIFICATION</scope>
</reference>
<evidence type="ECO:0000256" key="10">
    <source>
        <dbReference type="ARBA" id="ARBA00023022"/>
    </source>
</evidence>
<evidence type="ECO:0000256" key="8">
    <source>
        <dbReference type="ARBA" id="ARBA00022827"/>
    </source>
</evidence>
<keyword evidence="10" id="KW-0044">Antibiotic</keyword>
<feature type="binding site" evidence="15">
    <location>
        <begin position="71"/>
        <end position="72"/>
    </location>
    <ligand>
        <name>FAD</name>
        <dbReference type="ChEBI" id="CHEBI:57692"/>
    </ligand>
</feature>
<keyword evidence="13" id="KW-1199">Hemostasis impairing toxin</keyword>
<organism evidence="18 19">
    <name type="scientific">Sphenodon punctatus</name>
    <name type="common">Tuatara</name>
    <name type="synonym">Hatteria punctata</name>
    <dbReference type="NCBI Taxonomy" id="8508"/>
    <lineage>
        <taxon>Eukaryota</taxon>
        <taxon>Metazoa</taxon>
        <taxon>Chordata</taxon>
        <taxon>Craniata</taxon>
        <taxon>Vertebrata</taxon>
        <taxon>Euteleostomi</taxon>
        <taxon>Lepidosauria</taxon>
        <taxon>Sphenodontia</taxon>
        <taxon>Sphenodontidae</taxon>
        <taxon>Sphenodon</taxon>
    </lineage>
</organism>
<name>A0A8D0G4H7_SPHPU</name>
<evidence type="ECO:0000256" key="2">
    <source>
        <dbReference type="ARBA" id="ARBA00004613"/>
    </source>
</evidence>
<feature type="binding site" evidence="15">
    <location>
        <begin position="95"/>
        <end position="98"/>
    </location>
    <ligand>
        <name>FAD</name>
        <dbReference type="ChEBI" id="CHEBI:57692"/>
    </ligand>
</feature>
<evidence type="ECO:0000256" key="11">
    <source>
        <dbReference type="ARBA" id="ARBA00023157"/>
    </source>
</evidence>
<keyword evidence="19" id="KW-1185">Reference proteome</keyword>
<comment type="similarity">
    <text evidence="3">Belongs to the flavin monoamine oxidase family. FIG1 subfamily.</text>
</comment>
<dbReference type="Proteomes" id="UP000694392">
    <property type="component" value="Unplaced"/>
</dbReference>
<dbReference type="GeneTree" id="ENSGT00940000160928"/>
<keyword evidence="5" id="KW-0929">Antimicrobial</keyword>
<dbReference type="GO" id="GO:0009063">
    <property type="term" value="P:amino acid catabolic process"/>
    <property type="evidence" value="ECO:0007669"/>
    <property type="project" value="TreeGrafter"/>
</dbReference>
<evidence type="ECO:0000256" key="14">
    <source>
        <dbReference type="ARBA" id="ARBA00047637"/>
    </source>
</evidence>
<comment type="catalytic activity">
    <reaction evidence="14">
        <text>an L-alpha-amino acid + O2 + H2O = a 2-oxocarboxylate + H2O2 + NH4(+)</text>
        <dbReference type="Rhea" id="RHEA:13781"/>
        <dbReference type="ChEBI" id="CHEBI:15377"/>
        <dbReference type="ChEBI" id="CHEBI:15379"/>
        <dbReference type="ChEBI" id="CHEBI:16240"/>
        <dbReference type="ChEBI" id="CHEBI:28938"/>
        <dbReference type="ChEBI" id="CHEBI:35179"/>
        <dbReference type="ChEBI" id="CHEBI:59869"/>
        <dbReference type="EC" id="1.4.3.2"/>
    </reaction>
</comment>
<evidence type="ECO:0000256" key="1">
    <source>
        <dbReference type="ARBA" id="ARBA00001974"/>
    </source>
</evidence>
<dbReference type="GO" id="GO:0042742">
    <property type="term" value="P:defense response to bacterium"/>
    <property type="evidence" value="ECO:0007669"/>
    <property type="project" value="UniProtKB-KW"/>
</dbReference>
<feature type="binding site" evidence="15">
    <location>
        <position position="264"/>
    </location>
    <ligand>
        <name>FAD</name>
        <dbReference type="ChEBI" id="CHEBI:57692"/>
    </ligand>
</feature>
<feature type="binding site" evidence="15">
    <location>
        <position position="98"/>
    </location>
    <ligand>
        <name>substrate</name>
    </ligand>
</feature>
<evidence type="ECO:0000256" key="3">
    <source>
        <dbReference type="ARBA" id="ARBA00005465"/>
    </source>
</evidence>
<comment type="subcellular location">
    <subcellularLocation>
        <location evidence="2">Secreted</location>
    </subcellularLocation>
</comment>
<evidence type="ECO:0000256" key="4">
    <source>
        <dbReference type="ARBA" id="ARBA00022525"/>
    </source>
</evidence>
<dbReference type="PANTHER" id="PTHR10742:SF355">
    <property type="entry name" value="AMINE OXIDASE"/>
    <property type="match status" value="1"/>
</dbReference>
<keyword evidence="12" id="KW-0325">Glycoprotein</keyword>
<dbReference type="Gene3D" id="3.90.660.10">
    <property type="match status" value="1"/>
</dbReference>
<evidence type="ECO:0000256" key="5">
    <source>
        <dbReference type="ARBA" id="ARBA00022529"/>
    </source>
</evidence>
<evidence type="ECO:0000256" key="6">
    <source>
        <dbReference type="ARBA" id="ARBA00022630"/>
    </source>
</evidence>
<keyword evidence="11" id="KW-1015">Disulfide bond</keyword>
<dbReference type="AlphaFoldDB" id="A0A8D0G4H7"/>
<dbReference type="Ensembl" id="ENSSPUT00000002603.1">
    <property type="protein sequence ID" value="ENSSPUP00000002458.1"/>
    <property type="gene ID" value="ENSSPUG00000001859.1"/>
</dbReference>
<dbReference type="PRINTS" id="PR00757">
    <property type="entry name" value="AMINEOXDASEF"/>
</dbReference>
<dbReference type="PANTHER" id="PTHR10742">
    <property type="entry name" value="FLAVIN MONOAMINE OXIDASE"/>
    <property type="match status" value="1"/>
</dbReference>
<evidence type="ECO:0000313" key="19">
    <source>
        <dbReference type="Proteomes" id="UP000694392"/>
    </source>
</evidence>
<dbReference type="SUPFAM" id="SSF54373">
    <property type="entry name" value="FAD-linked reductases, C-terminal domain"/>
    <property type="match status" value="1"/>
</dbReference>
<dbReference type="GO" id="GO:0005576">
    <property type="term" value="C:extracellular region"/>
    <property type="evidence" value="ECO:0007669"/>
    <property type="project" value="UniProtKB-SubCell"/>
</dbReference>
<protein>
    <recommendedName>
        <fullName evidence="16">Amine oxidase</fullName>
        <ecNumber evidence="16">1.4.3.-</ecNumber>
    </recommendedName>
</protein>
<feature type="binding site" evidence="15">
    <location>
        <position position="463"/>
    </location>
    <ligand>
        <name>FAD</name>
        <dbReference type="ChEBI" id="CHEBI:57692"/>
    </ligand>
</feature>
<dbReference type="InterPro" id="IPR002937">
    <property type="entry name" value="Amino_oxidase"/>
</dbReference>
<sequence>MCVSSCNKTLSVTLERCFQDPEYETFLEIAKNGLGRKAVEPKRVVIVGAGIAGLTAGKVLLDAGHEVTILEASGRAGGRIETYRDPGGAWYVDLGPRRLPYSHRIIREFISQFSLELNPYPDGNGNAWYLLNGVRARAKDVERDPDILGYPVEFWEQGKSAVELYYEALRPRSNCSQVLEKYDSFSLKTYLVEKGNLSRGAVQMIGDLMNLGAEFSRSFVEFLREVFLFTREKRFDELTGGFDRLPSAIHQSLPPTTVLLNSTVAQIRRDSDSVTVLYRSPESVLASLTADYAIVTSTAEATRLLSFHPPLSPTKTTALRSLCSTGATKVALACTEKFWEEKGEEIHGRTSISDLPSRISTYPSRNFSSGLGVIVGSQTYGDDSAFFASLSPEMTVDVVLRDLAAIHRRPLQELRRLCGQWVVKKWNLDPYSMGAFTLFHPYQLGEHAQALASKEGRVFFAGEHTALPHGWIDTAMKSGLRAARDVHLEAGRNWENPLALWPACFKND</sequence>
<proteinExistence type="inferred from homology"/>
<evidence type="ECO:0000256" key="13">
    <source>
        <dbReference type="ARBA" id="ARBA00023240"/>
    </source>
</evidence>
<keyword evidence="7" id="KW-0800">Toxin</keyword>
<dbReference type="GO" id="GO:0090729">
    <property type="term" value="F:toxin activity"/>
    <property type="evidence" value="ECO:0007669"/>
    <property type="project" value="UniProtKB-KW"/>
</dbReference>
<dbReference type="EC" id="1.4.3.-" evidence="16"/>
<dbReference type="Pfam" id="PF01593">
    <property type="entry name" value="Amino_oxidase"/>
    <property type="match status" value="1"/>
</dbReference>
<evidence type="ECO:0000256" key="7">
    <source>
        <dbReference type="ARBA" id="ARBA00022656"/>
    </source>
</evidence>
<keyword evidence="9 16" id="KW-0560">Oxidoreductase</keyword>
<keyword evidence="6 16" id="KW-0285">Flavoprotein</keyword>
<evidence type="ECO:0000313" key="18">
    <source>
        <dbReference type="Ensembl" id="ENSSPUP00000002458.1"/>
    </source>
</evidence>
<dbReference type="InterPro" id="IPR050281">
    <property type="entry name" value="Flavin_monoamine_oxidase"/>
</dbReference>
<dbReference type="InterPro" id="IPR036188">
    <property type="entry name" value="FAD/NAD-bd_sf"/>
</dbReference>
<comment type="cofactor">
    <cofactor evidence="1 16">
        <name>FAD</name>
        <dbReference type="ChEBI" id="CHEBI:57692"/>
    </cofactor>
</comment>
<dbReference type="InterPro" id="IPR001613">
    <property type="entry name" value="Flavin_amine_oxidase"/>
</dbReference>
<dbReference type="Gene3D" id="3.50.50.60">
    <property type="entry name" value="FAD/NAD(P)-binding domain"/>
    <property type="match status" value="1"/>
</dbReference>
<keyword evidence="8 16" id="KW-0274">FAD</keyword>
<accession>A0A8D0G4H7</accession>
<feature type="domain" description="Amine oxidase" evidence="17">
    <location>
        <begin position="51"/>
        <end position="486"/>
    </location>
</feature>
<keyword evidence="4" id="KW-0964">Secreted</keyword>
<dbReference type="Gene3D" id="1.10.405.10">
    <property type="entry name" value="Guanine Nucleotide Dissociation Inhibitor, domain 1"/>
    <property type="match status" value="1"/>
</dbReference>
<evidence type="ECO:0000256" key="16">
    <source>
        <dbReference type="RuleBase" id="RU362067"/>
    </source>
</evidence>
<dbReference type="GO" id="GO:0001716">
    <property type="term" value="F:L-amino-acid oxidase activity"/>
    <property type="evidence" value="ECO:0007669"/>
    <property type="project" value="UniProtKB-EC"/>
</dbReference>
<evidence type="ECO:0000259" key="17">
    <source>
        <dbReference type="Pfam" id="PF01593"/>
    </source>
</evidence>
<evidence type="ECO:0000256" key="15">
    <source>
        <dbReference type="PIRSR" id="PIRSR601613-1"/>
    </source>
</evidence>
<evidence type="ECO:0000256" key="12">
    <source>
        <dbReference type="ARBA" id="ARBA00023180"/>
    </source>
</evidence>
<dbReference type="FunFam" id="1.10.405.10:FF:000004">
    <property type="entry name" value="Amine oxidase"/>
    <property type="match status" value="1"/>
</dbReference>
<reference evidence="18" key="1">
    <citation type="submission" date="2025-08" db="UniProtKB">
        <authorList>
            <consortium name="Ensembl"/>
        </authorList>
    </citation>
    <scope>IDENTIFICATION</scope>
</reference>
<dbReference type="SUPFAM" id="SSF51905">
    <property type="entry name" value="FAD/NAD(P)-binding domain"/>
    <property type="match status" value="1"/>
</dbReference>
<evidence type="ECO:0000256" key="9">
    <source>
        <dbReference type="ARBA" id="ARBA00023002"/>
    </source>
</evidence>